<sequence>MSSTESRAPVQATPTPPVFSYAQAAKGRATASAASVASTSQTSQATSGISTPAKDANSAVHTPSASVNGANSGSEGAGKATNGSYDAVTKSDPLGLGMDSESKSSTLINSGSSPASPSFGTASTSTLPKEEDLTVSGSAQSDSVWDRHTQSANGTDKSAEAPEGRKGKKGKKQKTAEKDAEKEKEEEKKPEVLVAAPPPAVNIWQQRKEAQALKVKSSPPIVQNSQAFENGAVQPADPKRRGKASGPDDGDKGLDATVNGVAKEPSTNKGQKKGSDGISKGKEDASIKRAGPRGSRVSDREEKAAASQLPPPVEDAMSWPTPETALEEEKRKAQEKEKSEKEKDERDDNVASNKPRPKEKWVPVPYVPSVNFNTPLPPRGGRGRGGARMGRDTTGRGITGEKANNGSTAGPAGDPENRGRGMSTAPRATSLPPNSAKRPSSDIRSQGKSPAIPTNDKSKPGQTNLPAKNQSSSNSDARRTSTADQASEDHQSARGDNPKGFNADHAQAASNENGPRSAAADRKGEQGNQFKEGANFNKDNSQRADGRGDRGRGGFRGRGGHNGFANGQQHPQHAFTNGHGPQPNGFAVRQNSNPYSPSMQQTAFGNPYTQAPARGGRGGSRSQSIPNNGIYGRFPNGAQQIAPLQTQGMYEYPPLQTMSAVPYLSYVDQFPLLAMVTMQLDYYFSIDNLCKDVFLRKHMDSQGFVFLAFIAGFKRIQALTQDLDMLRYACQESENIDIIKGEDGIDRIRRKEGWEKWVLSMEERDESVRNAGPSYHQRQQLHQRPQHMGSMLMPGAHAISPPAFSPNGMESSFRSYGNGAPVAPVNGNTYHPETPLSAAVPDFSPGALPLNGTTDPLDEETTFFDEEIANLKLVFASPKGNENSKARPAYHNASSRTFSNGSIDVRSIAEEIHDDSRQGRGLANGSRASETSPDSLRRSRSPFGPLSPTRTTSNNGPPVMWVKGQRQQAPIPEGNKDELYTTVRARALENRESSAPGETHPDMKVLYEFWSHFLCRNFNPKMYSEFRKYALEDAKENAIYGVKSLISYYDEILISKKKVIPDVLASHYVELVKDEKSKAGPDSERPAFAKLRSAWRNGALDLRSRKKIDNLVDPKLKEELER</sequence>
<dbReference type="InterPro" id="IPR045180">
    <property type="entry name" value="La_dom_prot"/>
</dbReference>
<dbReference type="InterPro" id="IPR036388">
    <property type="entry name" value="WH-like_DNA-bd_sf"/>
</dbReference>
<evidence type="ECO:0000313" key="5">
    <source>
        <dbReference type="EMBL" id="PSS20153.1"/>
    </source>
</evidence>
<feature type="compositionally biased region" description="Basic and acidic residues" evidence="3">
    <location>
        <begin position="327"/>
        <end position="349"/>
    </location>
</feature>
<feature type="compositionally biased region" description="Polar residues" evidence="3">
    <location>
        <begin position="59"/>
        <end position="74"/>
    </location>
</feature>
<dbReference type="GO" id="GO:0005829">
    <property type="term" value="C:cytosol"/>
    <property type="evidence" value="ECO:0007669"/>
    <property type="project" value="TreeGrafter"/>
</dbReference>
<feature type="domain" description="HTH La-type RNA-binding" evidence="4">
    <location>
        <begin position="666"/>
        <end position="760"/>
    </location>
</feature>
<dbReference type="InterPro" id="IPR036390">
    <property type="entry name" value="WH_DNA-bd_sf"/>
</dbReference>
<feature type="compositionally biased region" description="Polar residues" evidence="3">
    <location>
        <begin position="103"/>
        <end position="127"/>
    </location>
</feature>
<feature type="region of interest" description="Disordered" evidence="3">
    <location>
        <begin position="1"/>
        <end position="622"/>
    </location>
</feature>
<accession>A0A2T3B3E7</accession>
<evidence type="ECO:0000313" key="6">
    <source>
        <dbReference type="Proteomes" id="UP000241818"/>
    </source>
</evidence>
<feature type="compositionally biased region" description="Basic and acidic residues" evidence="3">
    <location>
        <begin position="476"/>
        <end position="497"/>
    </location>
</feature>
<dbReference type="CDD" id="cd07323">
    <property type="entry name" value="LAM"/>
    <property type="match status" value="1"/>
</dbReference>
<evidence type="ECO:0000259" key="4">
    <source>
        <dbReference type="PROSITE" id="PS50961"/>
    </source>
</evidence>
<dbReference type="Gene3D" id="1.10.10.10">
    <property type="entry name" value="Winged helix-like DNA-binding domain superfamily/Winged helix DNA-binding domain"/>
    <property type="match status" value="1"/>
</dbReference>
<proteinExistence type="predicted"/>
<dbReference type="Proteomes" id="UP000241818">
    <property type="component" value="Unassembled WGS sequence"/>
</dbReference>
<evidence type="ECO:0000256" key="2">
    <source>
        <dbReference type="PROSITE-ProRule" id="PRU00332"/>
    </source>
</evidence>
<reference evidence="5 6" key="1">
    <citation type="journal article" date="2018" name="New Phytol.">
        <title>Comparative genomics and transcriptomics depict ericoid mycorrhizal fungi as versatile saprotrophs and plant mutualists.</title>
        <authorList>
            <person name="Martino E."/>
            <person name="Morin E."/>
            <person name="Grelet G.A."/>
            <person name="Kuo A."/>
            <person name="Kohler A."/>
            <person name="Daghino S."/>
            <person name="Barry K.W."/>
            <person name="Cichocki N."/>
            <person name="Clum A."/>
            <person name="Dockter R.B."/>
            <person name="Hainaut M."/>
            <person name="Kuo R.C."/>
            <person name="LaButti K."/>
            <person name="Lindahl B.D."/>
            <person name="Lindquist E.A."/>
            <person name="Lipzen A."/>
            <person name="Khouja H.R."/>
            <person name="Magnuson J."/>
            <person name="Murat C."/>
            <person name="Ohm R.A."/>
            <person name="Singer S.W."/>
            <person name="Spatafora J.W."/>
            <person name="Wang M."/>
            <person name="Veneault-Fourrey C."/>
            <person name="Henrissat B."/>
            <person name="Grigoriev I.V."/>
            <person name="Martin F.M."/>
            <person name="Perotto S."/>
        </authorList>
    </citation>
    <scope>NUCLEOTIDE SEQUENCE [LARGE SCALE GENOMIC DNA]</scope>
    <source>
        <strain evidence="5 6">ATCC 22711</strain>
    </source>
</reference>
<dbReference type="Pfam" id="PF21071">
    <property type="entry name" value="LARP1_HEAT"/>
    <property type="match status" value="1"/>
</dbReference>
<feature type="compositionally biased region" description="Basic and acidic residues" evidence="3">
    <location>
        <begin position="273"/>
        <end position="287"/>
    </location>
</feature>
<dbReference type="Pfam" id="PF05383">
    <property type="entry name" value="La"/>
    <property type="match status" value="1"/>
</dbReference>
<dbReference type="GO" id="GO:0000339">
    <property type="term" value="F:RNA cap binding"/>
    <property type="evidence" value="ECO:0007669"/>
    <property type="project" value="InterPro"/>
</dbReference>
<organism evidence="5 6">
    <name type="scientific">Amorphotheca resinae ATCC 22711</name>
    <dbReference type="NCBI Taxonomy" id="857342"/>
    <lineage>
        <taxon>Eukaryota</taxon>
        <taxon>Fungi</taxon>
        <taxon>Dikarya</taxon>
        <taxon>Ascomycota</taxon>
        <taxon>Pezizomycotina</taxon>
        <taxon>Leotiomycetes</taxon>
        <taxon>Helotiales</taxon>
        <taxon>Amorphothecaceae</taxon>
        <taxon>Amorphotheca</taxon>
    </lineage>
</organism>
<protein>
    <recommendedName>
        <fullName evidence="4">HTH La-type RNA-binding domain-containing protein</fullName>
    </recommendedName>
</protein>
<dbReference type="InterPro" id="IPR006630">
    <property type="entry name" value="La_HTH"/>
</dbReference>
<dbReference type="GO" id="GO:0045727">
    <property type="term" value="P:positive regulation of translation"/>
    <property type="evidence" value="ECO:0007669"/>
    <property type="project" value="TreeGrafter"/>
</dbReference>
<name>A0A2T3B3E7_AMORE</name>
<dbReference type="AlphaFoldDB" id="A0A2T3B3E7"/>
<keyword evidence="6" id="KW-1185">Reference proteome</keyword>
<feature type="region of interest" description="Disordered" evidence="3">
    <location>
        <begin position="879"/>
        <end position="898"/>
    </location>
</feature>
<feature type="compositionally biased region" description="Low complexity" evidence="3">
    <location>
        <begin position="22"/>
        <end position="51"/>
    </location>
</feature>
<dbReference type="GO" id="GO:0048255">
    <property type="term" value="P:mRNA stabilization"/>
    <property type="evidence" value="ECO:0007669"/>
    <property type="project" value="InterPro"/>
</dbReference>
<feature type="compositionally biased region" description="Polar residues" evidence="3">
    <location>
        <begin position="589"/>
        <end position="609"/>
    </location>
</feature>
<feature type="compositionally biased region" description="Basic and acidic residues" evidence="3">
    <location>
        <begin position="174"/>
        <end position="191"/>
    </location>
</feature>
<dbReference type="InterPro" id="IPR006607">
    <property type="entry name" value="DM15"/>
</dbReference>
<dbReference type="PANTHER" id="PTHR22792">
    <property type="entry name" value="LUPUS LA PROTEIN-RELATED"/>
    <property type="match status" value="1"/>
</dbReference>
<dbReference type="PROSITE" id="PS50961">
    <property type="entry name" value="HTH_LA"/>
    <property type="match status" value="1"/>
</dbReference>
<gene>
    <name evidence="5" type="ORF">M430DRAFT_101072</name>
</gene>
<dbReference type="PANTHER" id="PTHR22792:SF132">
    <property type="entry name" value="LA-RELATED PROTEIN 1"/>
    <property type="match status" value="1"/>
</dbReference>
<dbReference type="RefSeq" id="XP_024721423.1">
    <property type="nucleotide sequence ID" value="XM_024860676.1"/>
</dbReference>
<dbReference type="EMBL" id="KZ679010">
    <property type="protein sequence ID" value="PSS20153.1"/>
    <property type="molecule type" value="Genomic_DNA"/>
</dbReference>
<evidence type="ECO:0000256" key="3">
    <source>
        <dbReference type="SAM" id="MobiDB-lite"/>
    </source>
</evidence>
<dbReference type="SUPFAM" id="SSF46785">
    <property type="entry name" value="Winged helix' DNA-binding domain"/>
    <property type="match status" value="1"/>
</dbReference>
<feature type="region of interest" description="Disordered" evidence="3">
    <location>
        <begin position="911"/>
        <end position="978"/>
    </location>
</feature>
<feature type="compositionally biased region" description="Basic and acidic residues" evidence="3">
    <location>
        <begin position="540"/>
        <end position="552"/>
    </location>
</feature>
<evidence type="ECO:0000256" key="1">
    <source>
        <dbReference type="ARBA" id="ARBA00022884"/>
    </source>
</evidence>
<dbReference type="OrthoDB" id="340227at2759"/>
<dbReference type="SMART" id="SM00715">
    <property type="entry name" value="LA"/>
    <property type="match status" value="1"/>
</dbReference>
<keyword evidence="1 2" id="KW-0694">RNA-binding</keyword>
<dbReference type="STRING" id="857342.A0A2T3B3E7"/>
<dbReference type="GO" id="GO:0010494">
    <property type="term" value="C:cytoplasmic stress granule"/>
    <property type="evidence" value="ECO:0007669"/>
    <property type="project" value="TreeGrafter"/>
</dbReference>
<feature type="compositionally biased region" description="Polar residues" evidence="3">
    <location>
        <begin position="460"/>
        <end position="475"/>
    </location>
</feature>
<dbReference type="GeneID" id="36568757"/>
<dbReference type="SMART" id="SM00684">
    <property type="entry name" value="DM15"/>
    <property type="match status" value="2"/>
</dbReference>
<dbReference type="InParanoid" id="A0A2T3B3E7"/>